<dbReference type="eggNOG" id="ENOG502QV54">
    <property type="taxonomic scope" value="Eukaryota"/>
</dbReference>
<protein>
    <submittedName>
        <fullName evidence="2">Exo-beta-1,3-glucanase</fullName>
    </submittedName>
</protein>
<sequence length="739" mass="80378">MSPFWMESIPHRGKAPFHADSNQYQVFRNVKDFGAKGDGLTDDTSAINSAISSGGRCGGGRCGSSTISPAVVYFPKGVYLVSAPIIAYYYTQIIGDARLPPTIMASSNFAGIAVIDADPYMEGGANWYQNQNNFFRSVRNLVIDLKRMHARTTATGLHWQVSQATSLINITVNMSTEPGNNHQGIFMENGSGGFMGDLVFNGGKYGVWLGNQQFTVRNITVNNAESAIYLHWNWGWTFQNVKINNCQVGFDLNTGGTTPENQATLAVIDASATDTRMFLRTSQGSHESLAGSVVLSNITLTRVPVAVHVSGGPDLLPGTEKTKIIDSWAQGNVYTGSQASPAFTQGPLSSRPKPRALLNDKGQIYGKGHPQYEGHGVDDFISVKAEGARGDGQTDDTAAIQKILNQFAATKIVFFDHGVYVVSSTIFIPPNARIVGEAWSVIMGVGPNFERESHPRVVVKVGQMGDTGLVEITDVIFATRGSTPGAIIVEWNVHDATTSRGGMWDTHIRRGSFCLEAAQCSSDKADANVYAAFLGLHLTRDSTAYLEGTWVWLADHDLDYGEGSTQITLFSGRGILSESQGPVWMIGTEHHVLYQYSLVGAKDHYMGLIQTETPYYQPLPAPPAPCSLHAEYHDPPANSFTHQAAWGLWVRKSSGIIVFGRPHYPSFCLFNYTQACIADKSCQSHIANVDEGSDIEIYSLSTVGTMWMLSVEGEGIINWSKNRNGFAETATAWAKSWSS</sequence>
<dbReference type="PANTHER" id="PTHR33928">
    <property type="entry name" value="POLYGALACTURONASE QRT3"/>
    <property type="match status" value="1"/>
</dbReference>
<evidence type="ECO:0000313" key="2">
    <source>
        <dbReference type="EMBL" id="EIN04108.1"/>
    </source>
</evidence>
<feature type="domain" description="Rhamnogalacturonase A/B/Epimerase-like pectate lyase" evidence="1">
    <location>
        <begin position="27"/>
        <end position="251"/>
    </location>
</feature>
<dbReference type="InterPro" id="IPR011050">
    <property type="entry name" value="Pectin_lyase_fold/virulence"/>
</dbReference>
<dbReference type="OrthoDB" id="1046782at2759"/>
<dbReference type="KEGG" id="psq:PUNSTDRAFT_116601"/>
<dbReference type="CDD" id="cd23668">
    <property type="entry name" value="GH55_beta13glucanase-like"/>
    <property type="match status" value="1"/>
</dbReference>
<accession>R7S1K1</accession>
<dbReference type="GeneID" id="18876823"/>
<dbReference type="PANTHER" id="PTHR33928:SF2">
    <property type="entry name" value="PECTATE LYASE SUPERFAMILY PROTEIN DOMAIN-CONTAINING PROTEIN-RELATED"/>
    <property type="match status" value="1"/>
</dbReference>
<dbReference type="Pfam" id="PF12708">
    <property type="entry name" value="Pect-lyase_RHGA_epim"/>
    <property type="match status" value="2"/>
</dbReference>
<dbReference type="EMBL" id="JH687556">
    <property type="protein sequence ID" value="EIN04108.1"/>
    <property type="molecule type" value="Genomic_DNA"/>
</dbReference>
<name>R7S1K1_PUNST</name>
<dbReference type="InterPro" id="IPR012334">
    <property type="entry name" value="Pectin_lyas_fold"/>
</dbReference>
<dbReference type="InterPro" id="IPR039279">
    <property type="entry name" value="QRT3-like"/>
</dbReference>
<feature type="domain" description="Rhamnogalacturonase A/B/Epimerase-like pectate lyase" evidence="1">
    <location>
        <begin position="380"/>
        <end position="449"/>
    </location>
</feature>
<keyword evidence="3" id="KW-1185">Reference proteome</keyword>
<dbReference type="SUPFAM" id="SSF51126">
    <property type="entry name" value="Pectin lyase-like"/>
    <property type="match status" value="2"/>
</dbReference>
<dbReference type="AlphaFoldDB" id="R7S1K1"/>
<dbReference type="InterPro" id="IPR024535">
    <property type="entry name" value="RHGA/B-epi-like_pectate_lyase"/>
</dbReference>
<dbReference type="HOGENOM" id="CLU_002540_2_2_1"/>
<evidence type="ECO:0000313" key="3">
    <source>
        <dbReference type="Proteomes" id="UP000054196"/>
    </source>
</evidence>
<evidence type="ECO:0000259" key="1">
    <source>
        <dbReference type="Pfam" id="PF12708"/>
    </source>
</evidence>
<dbReference type="Gene3D" id="2.160.20.10">
    <property type="entry name" value="Single-stranded right-handed beta-helix, Pectin lyase-like"/>
    <property type="match status" value="2"/>
</dbReference>
<organism evidence="2 3">
    <name type="scientific">Punctularia strigosozonata (strain HHB-11173)</name>
    <name type="common">White-rot fungus</name>
    <dbReference type="NCBI Taxonomy" id="741275"/>
    <lineage>
        <taxon>Eukaryota</taxon>
        <taxon>Fungi</taxon>
        <taxon>Dikarya</taxon>
        <taxon>Basidiomycota</taxon>
        <taxon>Agaricomycotina</taxon>
        <taxon>Agaricomycetes</taxon>
        <taxon>Corticiales</taxon>
        <taxon>Punctulariaceae</taxon>
        <taxon>Punctularia</taxon>
    </lineage>
</organism>
<dbReference type="Proteomes" id="UP000054196">
    <property type="component" value="Unassembled WGS sequence"/>
</dbReference>
<dbReference type="RefSeq" id="XP_007388579.1">
    <property type="nucleotide sequence ID" value="XM_007388517.1"/>
</dbReference>
<reference evidence="3" key="1">
    <citation type="journal article" date="2012" name="Science">
        <title>The Paleozoic origin of enzymatic lignin decomposition reconstructed from 31 fungal genomes.</title>
        <authorList>
            <person name="Floudas D."/>
            <person name="Binder M."/>
            <person name="Riley R."/>
            <person name="Barry K."/>
            <person name="Blanchette R.A."/>
            <person name="Henrissat B."/>
            <person name="Martinez A.T."/>
            <person name="Otillar R."/>
            <person name="Spatafora J.W."/>
            <person name="Yadav J.S."/>
            <person name="Aerts A."/>
            <person name="Benoit I."/>
            <person name="Boyd A."/>
            <person name="Carlson A."/>
            <person name="Copeland A."/>
            <person name="Coutinho P.M."/>
            <person name="de Vries R.P."/>
            <person name="Ferreira P."/>
            <person name="Findley K."/>
            <person name="Foster B."/>
            <person name="Gaskell J."/>
            <person name="Glotzer D."/>
            <person name="Gorecki P."/>
            <person name="Heitman J."/>
            <person name="Hesse C."/>
            <person name="Hori C."/>
            <person name="Igarashi K."/>
            <person name="Jurgens J.A."/>
            <person name="Kallen N."/>
            <person name="Kersten P."/>
            <person name="Kohler A."/>
            <person name="Kuees U."/>
            <person name="Kumar T.K.A."/>
            <person name="Kuo A."/>
            <person name="LaButti K."/>
            <person name="Larrondo L.F."/>
            <person name="Lindquist E."/>
            <person name="Ling A."/>
            <person name="Lombard V."/>
            <person name="Lucas S."/>
            <person name="Lundell T."/>
            <person name="Martin R."/>
            <person name="McLaughlin D.J."/>
            <person name="Morgenstern I."/>
            <person name="Morin E."/>
            <person name="Murat C."/>
            <person name="Nagy L.G."/>
            <person name="Nolan M."/>
            <person name="Ohm R.A."/>
            <person name="Patyshakuliyeva A."/>
            <person name="Rokas A."/>
            <person name="Ruiz-Duenas F.J."/>
            <person name="Sabat G."/>
            <person name="Salamov A."/>
            <person name="Samejima M."/>
            <person name="Schmutz J."/>
            <person name="Slot J.C."/>
            <person name="St John F."/>
            <person name="Stenlid J."/>
            <person name="Sun H."/>
            <person name="Sun S."/>
            <person name="Syed K."/>
            <person name="Tsang A."/>
            <person name="Wiebenga A."/>
            <person name="Young D."/>
            <person name="Pisabarro A."/>
            <person name="Eastwood D.C."/>
            <person name="Martin F."/>
            <person name="Cullen D."/>
            <person name="Grigoriev I.V."/>
            <person name="Hibbett D.S."/>
        </authorList>
    </citation>
    <scope>NUCLEOTIDE SEQUENCE [LARGE SCALE GENOMIC DNA]</scope>
    <source>
        <strain evidence="3">HHB-11173 SS5</strain>
    </source>
</reference>
<dbReference type="GO" id="GO:0004650">
    <property type="term" value="F:polygalacturonase activity"/>
    <property type="evidence" value="ECO:0007669"/>
    <property type="project" value="InterPro"/>
</dbReference>
<gene>
    <name evidence="2" type="ORF">PUNSTDRAFT_116601</name>
</gene>
<proteinExistence type="predicted"/>
<dbReference type="OMA" id="NFERESH"/>